<sequence length="148" mass="16544">MSEDDVNSFIIGIYLFMVSLLLYLIASTSPSFKDFVLFSSLNYVSSGCVLTRASLESQSTLTLVDGDANMVKCGRVTGIFFDPLWENVEKYTGDEICKQKSRELLEKMNLPKGVQDPSSEKILFGTPTGISRTFPMLAFEEEDKKVKN</sequence>
<feature type="transmembrane region" description="Helical" evidence="1">
    <location>
        <begin position="6"/>
        <end position="26"/>
    </location>
</feature>
<evidence type="ECO:0000256" key="1">
    <source>
        <dbReference type="SAM" id="Phobius"/>
    </source>
</evidence>
<evidence type="ECO:0000313" key="3">
    <source>
        <dbReference type="Proteomes" id="UP001604277"/>
    </source>
</evidence>
<keyword evidence="3" id="KW-1185">Reference proteome</keyword>
<gene>
    <name evidence="2" type="ORF">Fot_26358</name>
</gene>
<dbReference type="EMBL" id="JBFOLJ010000007">
    <property type="protein sequence ID" value="KAL2522435.1"/>
    <property type="molecule type" value="Genomic_DNA"/>
</dbReference>
<keyword evidence="1" id="KW-0472">Membrane</keyword>
<comment type="caution">
    <text evidence="2">The sequence shown here is derived from an EMBL/GenBank/DDBJ whole genome shotgun (WGS) entry which is preliminary data.</text>
</comment>
<dbReference type="AlphaFoldDB" id="A0ABD1UBM8"/>
<accession>A0ABD1UBM8</accession>
<name>A0ABD1UBM8_9LAMI</name>
<protein>
    <submittedName>
        <fullName evidence="2">Uncharacterized protein</fullName>
    </submittedName>
</protein>
<evidence type="ECO:0000313" key="2">
    <source>
        <dbReference type="EMBL" id="KAL2522435.1"/>
    </source>
</evidence>
<keyword evidence="1" id="KW-0812">Transmembrane</keyword>
<organism evidence="2 3">
    <name type="scientific">Forsythia ovata</name>
    <dbReference type="NCBI Taxonomy" id="205694"/>
    <lineage>
        <taxon>Eukaryota</taxon>
        <taxon>Viridiplantae</taxon>
        <taxon>Streptophyta</taxon>
        <taxon>Embryophyta</taxon>
        <taxon>Tracheophyta</taxon>
        <taxon>Spermatophyta</taxon>
        <taxon>Magnoliopsida</taxon>
        <taxon>eudicotyledons</taxon>
        <taxon>Gunneridae</taxon>
        <taxon>Pentapetalae</taxon>
        <taxon>asterids</taxon>
        <taxon>lamiids</taxon>
        <taxon>Lamiales</taxon>
        <taxon>Oleaceae</taxon>
        <taxon>Forsythieae</taxon>
        <taxon>Forsythia</taxon>
    </lineage>
</organism>
<proteinExistence type="predicted"/>
<dbReference type="Proteomes" id="UP001604277">
    <property type="component" value="Unassembled WGS sequence"/>
</dbReference>
<keyword evidence="1" id="KW-1133">Transmembrane helix</keyword>
<reference evidence="3" key="1">
    <citation type="submission" date="2024-07" db="EMBL/GenBank/DDBJ databases">
        <title>Two chromosome-level genome assemblies of Korean endemic species Abeliophyllum distichum and Forsythia ovata (Oleaceae).</title>
        <authorList>
            <person name="Jang H."/>
        </authorList>
    </citation>
    <scope>NUCLEOTIDE SEQUENCE [LARGE SCALE GENOMIC DNA]</scope>
</reference>